<keyword evidence="1" id="KW-0175">Coiled coil</keyword>
<feature type="domain" description="HAMP" evidence="4">
    <location>
        <begin position="241"/>
        <end position="304"/>
    </location>
</feature>
<dbReference type="InterPro" id="IPR021796">
    <property type="entry name" value="Tll0287-like_dom"/>
</dbReference>
<proteinExistence type="predicted"/>
<keyword evidence="3" id="KW-0732">Signal</keyword>
<evidence type="ECO:0000256" key="2">
    <source>
        <dbReference type="SAM" id="Phobius"/>
    </source>
</evidence>
<dbReference type="Proteomes" id="UP000218785">
    <property type="component" value="Chromosome"/>
</dbReference>
<feature type="chain" id="PRO_5013074460" evidence="3">
    <location>
        <begin position="25"/>
        <end position="354"/>
    </location>
</feature>
<dbReference type="PROSITE" id="PS50885">
    <property type="entry name" value="HAMP"/>
    <property type="match status" value="1"/>
</dbReference>
<dbReference type="Pfam" id="PF11845">
    <property type="entry name" value="Tll0287-like"/>
    <property type="match status" value="1"/>
</dbReference>
<dbReference type="InterPro" id="IPR003660">
    <property type="entry name" value="HAMP_dom"/>
</dbReference>
<evidence type="ECO:0000256" key="1">
    <source>
        <dbReference type="SAM" id="Coils"/>
    </source>
</evidence>
<keyword evidence="6" id="KW-1185">Reference proteome</keyword>
<organism evidence="5 6">
    <name type="scientific">Tolypothrix tenuis PCC 7101</name>
    <dbReference type="NCBI Taxonomy" id="231146"/>
    <lineage>
        <taxon>Bacteria</taxon>
        <taxon>Bacillati</taxon>
        <taxon>Cyanobacteriota</taxon>
        <taxon>Cyanophyceae</taxon>
        <taxon>Nostocales</taxon>
        <taxon>Tolypothrichaceae</taxon>
        <taxon>Tolypothrix</taxon>
    </lineage>
</organism>
<dbReference type="KEGG" id="ttq:NIES37_34930"/>
<sequence>MLNRFKLATKFTFLLSLVFLCAIAVSGFALSHALEQKAETEIGYRSQIVAETMSSVRNYTNTKISPLLLPMVDTQSTFIPETIPSFAVREVFENLRKNPDFKDFFYKDANINPTNLRDKADDFEMKIIERFRDEPELKSISGFRDSFEEKLFYTARPFSLTNSTCLRCHSTPNAAPKSHLLSYGSENGFGWELNKIIGTQIIYLPAKRVFDDANRAFILFISLFIGIFAIVILLINYLLKRNVLQPLKPMAQLAQKMTMSQISSEEAEEFDRQKLTPIVKRNDELGQMGRVFQRMMHEIYAREQQMTQQLQKLRIEIDETRRARQVAEIEGSESFQQLQEEARIMRSKRNAGNQ</sequence>
<feature type="coiled-coil region" evidence="1">
    <location>
        <begin position="303"/>
        <end position="330"/>
    </location>
</feature>
<keyword evidence="2" id="KW-0472">Membrane</keyword>
<dbReference type="CDD" id="cd06225">
    <property type="entry name" value="HAMP"/>
    <property type="match status" value="1"/>
</dbReference>
<dbReference type="GO" id="GO:0007165">
    <property type="term" value="P:signal transduction"/>
    <property type="evidence" value="ECO:0007669"/>
    <property type="project" value="InterPro"/>
</dbReference>
<evidence type="ECO:0000259" key="4">
    <source>
        <dbReference type="PROSITE" id="PS50885"/>
    </source>
</evidence>
<name>A0A1Z4N1E3_9CYAN</name>
<evidence type="ECO:0000313" key="6">
    <source>
        <dbReference type="Proteomes" id="UP000218785"/>
    </source>
</evidence>
<dbReference type="RefSeq" id="WP_096577699.1">
    <property type="nucleotide sequence ID" value="NZ_CAWNJS010000001.1"/>
</dbReference>
<dbReference type="EMBL" id="AP018248">
    <property type="protein sequence ID" value="BAY99510.1"/>
    <property type="molecule type" value="Genomic_DNA"/>
</dbReference>
<dbReference type="GO" id="GO:0016020">
    <property type="term" value="C:membrane"/>
    <property type="evidence" value="ECO:0007669"/>
    <property type="project" value="InterPro"/>
</dbReference>
<feature type="transmembrane region" description="Helical" evidence="2">
    <location>
        <begin position="217"/>
        <end position="239"/>
    </location>
</feature>
<accession>A0A1Z4N1E3</accession>
<keyword evidence="2" id="KW-1133">Transmembrane helix</keyword>
<evidence type="ECO:0000256" key="3">
    <source>
        <dbReference type="SAM" id="SignalP"/>
    </source>
</evidence>
<dbReference type="Gene3D" id="6.10.340.10">
    <property type="match status" value="1"/>
</dbReference>
<dbReference type="AlphaFoldDB" id="A0A1Z4N1E3"/>
<feature type="signal peptide" evidence="3">
    <location>
        <begin position="1"/>
        <end position="24"/>
    </location>
</feature>
<evidence type="ECO:0000313" key="5">
    <source>
        <dbReference type="EMBL" id="BAY99510.1"/>
    </source>
</evidence>
<dbReference type="Pfam" id="PF00672">
    <property type="entry name" value="HAMP"/>
    <property type="match status" value="1"/>
</dbReference>
<reference evidence="5 6" key="1">
    <citation type="submission" date="2017-06" db="EMBL/GenBank/DDBJ databases">
        <title>Genome sequencing of cyanobaciteial culture collection at National Institute for Environmental Studies (NIES).</title>
        <authorList>
            <person name="Hirose Y."/>
            <person name="Shimura Y."/>
            <person name="Fujisawa T."/>
            <person name="Nakamura Y."/>
            <person name="Kawachi M."/>
        </authorList>
    </citation>
    <scope>NUCLEOTIDE SEQUENCE [LARGE SCALE GENOMIC DNA]</scope>
    <source>
        <strain evidence="5 6">NIES-37</strain>
    </source>
</reference>
<gene>
    <name evidence="5" type="ORF">NIES37_34930</name>
</gene>
<keyword evidence="2" id="KW-0812">Transmembrane</keyword>
<protein>
    <submittedName>
        <fullName evidence="5">Sensor protein</fullName>
    </submittedName>
</protein>